<protein>
    <submittedName>
        <fullName evidence="3">NUDIX pyrophosphatase</fullName>
    </submittedName>
</protein>
<feature type="domain" description="Nudix hydrolase" evidence="2">
    <location>
        <begin position="1"/>
        <end position="144"/>
    </location>
</feature>
<dbReference type="EMBL" id="NMVJ01000012">
    <property type="protein sequence ID" value="OYN88381.1"/>
    <property type="molecule type" value="Genomic_DNA"/>
</dbReference>
<evidence type="ECO:0000256" key="1">
    <source>
        <dbReference type="ARBA" id="ARBA00022801"/>
    </source>
</evidence>
<dbReference type="Gene3D" id="3.90.79.10">
    <property type="entry name" value="Nucleoside Triphosphate Pyrophosphohydrolase"/>
    <property type="match status" value="1"/>
</dbReference>
<evidence type="ECO:0000313" key="3">
    <source>
        <dbReference type="EMBL" id="OYN88381.1"/>
    </source>
</evidence>
<dbReference type="InterPro" id="IPR020084">
    <property type="entry name" value="NUDIX_hydrolase_CS"/>
</dbReference>
<gene>
    <name evidence="3" type="ORF">CGZ91_13850</name>
</gene>
<keyword evidence="4" id="KW-1185">Reference proteome</keyword>
<dbReference type="InterPro" id="IPR000086">
    <property type="entry name" value="NUDIX_hydrolase_dom"/>
</dbReference>
<sequence>MRSPFQVLVVPFRIIKSSGDPEFLVLKRADLDVWQAGVAGGGEDGESPAGAAERESVEELGLEHTVAVYPLQSVASVPVYHFSDRASWPSGLYTIPEYAFMIDLTGERISLSSEHTSSRWLGYDGALELLCWDSNRTAIWEARQRLVRMDLPASSRRL</sequence>
<organism evidence="3 4">
    <name type="scientific">Parenemella sanctibonifatiensis</name>
    <dbReference type="NCBI Taxonomy" id="2016505"/>
    <lineage>
        <taxon>Bacteria</taxon>
        <taxon>Bacillati</taxon>
        <taxon>Actinomycetota</taxon>
        <taxon>Actinomycetes</taxon>
        <taxon>Propionibacteriales</taxon>
        <taxon>Propionibacteriaceae</taxon>
        <taxon>Parenemella</taxon>
    </lineage>
</organism>
<dbReference type="SUPFAM" id="SSF55811">
    <property type="entry name" value="Nudix"/>
    <property type="match status" value="1"/>
</dbReference>
<name>A0A255EBU0_9ACTN</name>
<comment type="caution">
    <text evidence="3">The sequence shown here is derived from an EMBL/GenBank/DDBJ whole genome shotgun (WGS) entry which is preliminary data.</text>
</comment>
<reference evidence="3 4" key="1">
    <citation type="submission" date="2017-07" db="EMBL/GenBank/DDBJ databases">
        <title>Draft whole genome sequences of clinical Proprionibacteriaceae strains.</title>
        <authorList>
            <person name="Bernier A.-M."/>
            <person name="Bernard K."/>
            <person name="Domingo M.-C."/>
        </authorList>
    </citation>
    <scope>NUCLEOTIDE SEQUENCE [LARGE SCALE GENOMIC DNA]</scope>
    <source>
        <strain evidence="3 4">NML 150081</strain>
    </source>
</reference>
<evidence type="ECO:0000313" key="4">
    <source>
        <dbReference type="Proteomes" id="UP000216300"/>
    </source>
</evidence>
<proteinExistence type="predicted"/>
<dbReference type="PROSITE" id="PS00893">
    <property type="entry name" value="NUDIX_BOX"/>
    <property type="match status" value="1"/>
</dbReference>
<dbReference type="PROSITE" id="PS51462">
    <property type="entry name" value="NUDIX"/>
    <property type="match status" value="1"/>
</dbReference>
<dbReference type="InterPro" id="IPR015797">
    <property type="entry name" value="NUDIX_hydrolase-like_dom_sf"/>
</dbReference>
<evidence type="ECO:0000259" key="2">
    <source>
        <dbReference type="PROSITE" id="PS51462"/>
    </source>
</evidence>
<dbReference type="Proteomes" id="UP000216300">
    <property type="component" value="Unassembled WGS sequence"/>
</dbReference>
<dbReference type="AlphaFoldDB" id="A0A255EBU0"/>
<dbReference type="CDD" id="cd04664">
    <property type="entry name" value="NUDIX_DHNTPase_like"/>
    <property type="match status" value="1"/>
</dbReference>
<dbReference type="OrthoDB" id="9814308at2"/>
<dbReference type="Pfam" id="PF00293">
    <property type="entry name" value="NUDIX"/>
    <property type="match status" value="1"/>
</dbReference>
<dbReference type="GO" id="GO:0016787">
    <property type="term" value="F:hydrolase activity"/>
    <property type="evidence" value="ECO:0007669"/>
    <property type="project" value="UniProtKB-KW"/>
</dbReference>
<accession>A0A255EBU0</accession>
<keyword evidence="1" id="KW-0378">Hydrolase</keyword>